<accession>A0A8X6SNR7</accession>
<evidence type="ECO:0000313" key="2">
    <source>
        <dbReference type="Proteomes" id="UP000887159"/>
    </source>
</evidence>
<dbReference type="EMBL" id="BMAU01021332">
    <property type="protein sequence ID" value="GFY14935.1"/>
    <property type="molecule type" value="Genomic_DNA"/>
</dbReference>
<evidence type="ECO:0000313" key="1">
    <source>
        <dbReference type="EMBL" id="GFY14935.1"/>
    </source>
</evidence>
<keyword evidence="2" id="KW-1185">Reference proteome</keyword>
<dbReference type="Proteomes" id="UP000887159">
    <property type="component" value="Unassembled WGS sequence"/>
</dbReference>
<reference evidence="1" key="1">
    <citation type="submission" date="2020-08" db="EMBL/GenBank/DDBJ databases">
        <title>Multicomponent nature underlies the extraordinary mechanical properties of spider dragline silk.</title>
        <authorList>
            <person name="Kono N."/>
            <person name="Nakamura H."/>
            <person name="Mori M."/>
            <person name="Yoshida Y."/>
            <person name="Ohtoshi R."/>
            <person name="Malay A.D."/>
            <person name="Moran D.A.P."/>
            <person name="Tomita M."/>
            <person name="Numata K."/>
            <person name="Arakawa K."/>
        </authorList>
    </citation>
    <scope>NUCLEOTIDE SEQUENCE</scope>
</reference>
<gene>
    <name evidence="1" type="ORF">TNCV_234851</name>
</gene>
<comment type="caution">
    <text evidence="1">The sequence shown here is derived from an EMBL/GenBank/DDBJ whole genome shotgun (WGS) entry which is preliminary data.</text>
</comment>
<protein>
    <submittedName>
        <fullName evidence="1">Uncharacterized protein</fullName>
    </submittedName>
</protein>
<sequence length="120" mass="13811">MEMKEKNAWDSFKLVVTGFLENKKKKKRSKLQIFGCNIATKLQNIGLQHECQSPFPPLTSELLSRKSWGYLGGQFTGPKREIRRLPNVSFNNRLWHELCDMLRHLVGTTAPGHPDCSIQE</sequence>
<name>A0A8X6SNR7_TRICX</name>
<dbReference type="AlphaFoldDB" id="A0A8X6SNR7"/>
<proteinExistence type="predicted"/>
<organism evidence="1 2">
    <name type="scientific">Trichonephila clavipes</name>
    <name type="common">Golden silk orbweaver</name>
    <name type="synonym">Nephila clavipes</name>
    <dbReference type="NCBI Taxonomy" id="2585209"/>
    <lineage>
        <taxon>Eukaryota</taxon>
        <taxon>Metazoa</taxon>
        <taxon>Ecdysozoa</taxon>
        <taxon>Arthropoda</taxon>
        <taxon>Chelicerata</taxon>
        <taxon>Arachnida</taxon>
        <taxon>Araneae</taxon>
        <taxon>Araneomorphae</taxon>
        <taxon>Entelegynae</taxon>
        <taxon>Araneoidea</taxon>
        <taxon>Nephilidae</taxon>
        <taxon>Trichonephila</taxon>
    </lineage>
</organism>